<comment type="caution">
    <text evidence="6">The sequence shown here is derived from an EMBL/GenBank/DDBJ whole genome shotgun (WGS) entry which is preliminary data.</text>
</comment>
<organism evidence="6 7">
    <name type="scientific">Astrephomene gubernaculifera</name>
    <dbReference type="NCBI Taxonomy" id="47775"/>
    <lineage>
        <taxon>Eukaryota</taxon>
        <taxon>Viridiplantae</taxon>
        <taxon>Chlorophyta</taxon>
        <taxon>core chlorophytes</taxon>
        <taxon>Chlorophyceae</taxon>
        <taxon>CS clade</taxon>
        <taxon>Chlamydomonadales</taxon>
        <taxon>Astrephomenaceae</taxon>
        <taxon>Astrephomene</taxon>
    </lineage>
</organism>
<proteinExistence type="predicted"/>
<feature type="compositionally biased region" description="Acidic residues" evidence="4">
    <location>
        <begin position="1762"/>
        <end position="1777"/>
    </location>
</feature>
<evidence type="ECO:0000256" key="4">
    <source>
        <dbReference type="SAM" id="MobiDB-lite"/>
    </source>
</evidence>
<gene>
    <name evidence="6" type="ORF">Agub_g12921</name>
</gene>
<keyword evidence="2" id="KW-0677">Repeat</keyword>
<evidence type="ECO:0000256" key="1">
    <source>
        <dbReference type="ARBA" id="ARBA00022574"/>
    </source>
</evidence>
<feature type="compositionally biased region" description="Low complexity" evidence="4">
    <location>
        <begin position="1599"/>
        <end position="1608"/>
    </location>
</feature>
<feature type="compositionally biased region" description="Gly residues" evidence="4">
    <location>
        <begin position="79"/>
        <end position="97"/>
    </location>
</feature>
<feature type="compositionally biased region" description="Low complexity" evidence="4">
    <location>
        <begin position="63"/>
        <end position="72"/>
    </location>
</feature>
<dbReference type="Pfam" id="PF00400">
    <property type="entry name" value="WD40"/>
    <property type="match status" value="1"/>
</dbReference>
<feature type="compositionally biased region" description="Low complexity" evidence="4">
    <location>
        <begin position="1731"/>
        <end position="1743"/>
    </location>
</feature>
<dbReference type="Pfam" id="PF23414">
    <property type="entry name" value="Beta-prop_EML_2"/>
    <property type="match status" value="1"/>
</dbReference>
<dbReference type="Proteomes" id="UP001054857">
    <property type="component" value="Unassembled WGS sequence"/>
</dbReference>
<evidence type="ECO:0000256" key="2">
    <source>
        <dbReference type="ARBA" id="ARBA00022737"/>
    </source>
</evidence>
<sequence>MAESLGGSRGRNDNAGKTNVFAAAKTQGPARTGGGAGGGLLDRPAPIRRTGGMAAALGGGGFAAPRARPSSAPRERPRGGGGGGGGPGGGGGGGGGNMDKALAARARVEELRQVKEAQYWGREDKDALRANRRDLPAFWSISAHGQPYHDERLAAGATNFYRLSTPAGLAGPGDGVAAAVGPATLQQAALRKSLETGMRYFASLSDLAPLPPGAPATQRLGDADREFLLGRLTPFQRIHALHQGLDKDPGSACVEWLPWPLAILNRETLVAEREGRRAPPPKYDIADWNGGPAQRDMLMRLATAELEYLMRRHLKFMSERQCSAARAPAALEKDILRQAFWRVDPGRSGAVSVQQFLQVWQNLLRLMEYEDVWVKGKDFKGRTRHQQVLKPKRTLLLDRNMAAALFVKYGFDKDGLMPYIVFINALCETPARLLGHEVLLAKDVRGKNGLEDEQDIAMCMGNAKIEYRYCKSGVFPPGEFSAKMGKRSFKPPKAHMWLEHVYGYAGMLEYTLQSNIFYTHNTGQPLNPHTAKAVAKTLLAAQGAQEGTQLRPEQLKRTEFVYYTGSVGVVFDKEKYDAGLPCQRFFFGHNNDIQCLAMHPNRKWVATGQQKATGEREVPYVCVWDVDHCMQLQRLDHERDERGVIALGFSGDGMAGTGGELLLTVTSDDRHSIHVWRWLPASNKYVNAHYIPGWSLGPEKKIHPLRGMQEMYFNNSPYSIMDGEALDDQWLGRFPFDLDNWQAACGGSKQGRTGHGNEYEAVQTILRASRQPLQLDAPAWEASGEWWEDAAGGGELPAPTPGSERGPCPLWSHLEHPDLRVRAEDADGFYMAMRPVKREEGFFQPGADEDKRRFPYHEQVVTGCNGTPPMVYGVVWNPLKPHDGRKGSEFASYGVKHLKVWIANDEGRFVGTMASFGTSHIENVLSALYVPAMHAMRSPGDSCLLTGFASGKLGLWVPPYPTRVGATYSLVRHFDAHAPGRTIALNDGTQVHGGVRALKMRRTSEGTLEVLSGGADGCVRCWTLQEVAGARPDGTPVKGVKLGRTDKTFQLQPPGAGLVRPEEPPLVVALDCHPQLDREFLAGTNGCDIWEVDADPRVIVEGHEDDLDEVAAHSECPHTFATACRSGKCRVWDARRRDVVMSADLGYPLCGVAFSQEPLAVRDEAGRVIYSGFHLAVSGERGQLTVMRCDTLQPLVHRHDVASKQAIPELKYSPHGGPRMLAAAAADLTIYLYRADRNYQLTAKCLGHSGTVTHVDWSLPVSLPGTPLQGRFVLQSCDTAAELLYWNPQTGKKLPYNLRDAEWHTWTLPVGFDVMGVWPDGSDGTDVNSVDRCRLGAPIYDPLEAAYEGSRDAAMHYSEQDSADGVSGAGFLVTADDFSTVKLFNYPVVADDAPYKAFRGHASHVTAVRFLADDQLVVSVGGHDRGIYQWRTCGVASGLPPLPVIYSLLAGCDSQAGGDPDKAKSLRGALWGRLKSRARAFRSYERLKLLAMRTAVEEKRINSAATAVPQPKLPEQMVWAKLPGNANQYGPVPRSKLGAESAEGLEGKQGVRGSVGAAGGGVAAWQAAAAAKQPTWSSSSPAGTPRSPSVGPAGGGGAAAAAQAAAQPSPRPPQPPAAVAAVAATPSASRSPSIIPGTGGSAAPTAASKVKAPSPPASSNGFDSYSYSGEVGSYEPSLRPSPATPPAPTTSAATPPPPPPASSSRPASRPASAAPSVRGVSGGGTPPPSTPGTEGSSGSVVGRRGVEGAAGGRSGKRYVTDSMEDEVPDEVPEEEDF</sequence>
<dbReference type="InterPro" id="IPR036322">
    <property type="entry name" value="WD40_repeat_dom_sf"/>
</dbReference>
<dbReference type="PANTHER" id="PTHR13720">
    <property type="entry name" value="WD-40 REPEAT PROTEIN"/>
    <property type="match status" value="1"/>
</dbReference>
<feature type="compositionally biased region" description="Gly residues" evidence="4">
    <location>
        <begin position="31"/>
        <end position="40"/>
    </location>
</feature>
<evidence type="ECO:0000313" key="6">
    <source>
        <dbReference type="EMBL" id="GFR50670.1"/>
    </source>
</evidence>
<dbReference type="SMART" id="SM00320">
    <property type="entry name" value="WD40"/>
    <property type="match status" value="7"/>
</dbReference>
<feature type="compositionally biased region" description="Low complexity" evidence="4">
    <location>
        <begin position="1617"/>
        <end position="1633"/>
    </location>
</feature>
<feature type="compositionally biased region" description="Pro residues" evidence="4">
    <location>
        <begin position="1682"/>
        <end position="1701"/>
    </location>
</feature>
<evidence type="ECO:0000256" key="3">
    <source>
        <dbReference type="PROSITE-ProRule" id="PRU00221"/>
    </source>
</evidence>
<keyword evidence="7" id="KW-1185">Reference proteome</keyword>
<dbReference type="Gene3D" id="2.130.10.10">
    <property type="entry name" value="YVTN repeat-like/Quinoprotein amine dehydrogenase"/>
    <property type="match status" value="3"/>
</dbReference>
<feature type="region of interest" description="Disordered" evidence="4">
    <location>
        <begin position="1"/>
        <end position="99"/>
    </location>
</feature>
<feature type="domain" description="EML-like second beta-propeller" evidence="5">
    <location>
        <begin position="1111"/>
        <end position="1431"/>
    </location>
</feature>
<keyword evidence="1 3" id="KW-0853">WD repeat</keyword>
<dbReference type="GO" id="GO:0008017">
    <property type="term" value="F:microtubule binding"/>
    <property type="evidence" value="ECO:0007669"/>
    <property type="project" value="TreeGrafter"/>
</dbReference>
<feature type="repeat" description="WD" evidence="3">
    <location>
        <begin position="1100"/>
        <end position="1142"/>
    </location>
</feature>
<feature type="compositionally biased region" description="Low complexity" evidence="4">
    <location>
        <begin position="1664"/>
        <end position="1681"/>
    </location>
</feature>
<name>A0AAD3DZ29_9CHLO</name>
<dbReference type="EMBL" id="BMAR01000040">
    <property type="protein sequence ID" value="GFR50670.1"/>
    <property type="molecule type" value="Genomic_DNA"/>
</dbReference>
<feature type="compositionally biased region" description="Low complexity" evidence="4">
    <location>
        <begin position="41"/>
        <end position="56"/>
    </location>
</feature>
<protein>
    <recommendedName>
        <fullName evidence="5">EML-like second beta-propeller domain-containing protein</fullName>
    </recommendedName>
</protein>
<accession>A0AAD3DZ29</accession>
<evidence type="ECO:0000259" key="5">
    <source>
        <dbReference type="Pfam" id="PF23414"/>
    </source>
</evidence>
<dbReference type="PANTHER" id="PTHR13720:SF33">
    <property type="entry name" value="HELP DOMAIN-CONTAINING PROTEIN"/>
    <property type="match status" value="1"/>
</dbReference>
<feature type="compositionally biased region" description="Low complexity" evidence="4">
    <location>
        <begin position="1702"/>
        <end position="1719"/>
    </location>
</feature>
<dbReference type="InterPro" id="IPR055442">
    <property type="entry name" value="Beta-prop_EML-like_2nd"/>
</dbReference>
<dbReference type="InterPro" id="IPR050630">
    <property type="entry name" value="WD_repeat_EMAP"/>
</dbReference>
<reference evidence="6 7" key="1">
    <citation type="journal article" date="2021" name="Sci. Rep.">
        <title>Genome sequencing of the multicellular alga Astrephomene provides insights into convergent evolution of germ-soma differentiation.</title>
        <authorList>
            <person name="Yamashita S."/>
            <person name="Yamamoto K."/>
            <person name="Matsuzaki R."/>
            <person name="Suzuki S."/>
            <person name="Yamaguchi H."/>
            <person name="Hirooka S."/>
            <person name="Minakuchi Y."/>
            <person name="Miyagishima S."/>
            <person name="Kawachi M."/>
            <person name="Toyoda A."/>
            <person name="Nozaki H."/>
        </authorList>
    </citation>
    <scope>NUCLEOTIDE SEQUENCE [LARGE SCALE GENOMIC DNA]</scope>
    <source>
        <strain evidence="6 7">NIES-4017</strain>
    </source>
</reference>
<feature type="region of interest" description="Disordered" evidence="4">
    <location>
        <begin position="1572"/>
        <end position="1777"/>
    </location>
</feature>
<evidence type="ECO:0000313" key="7">
    <source>
        <dbReference type="Proteomes" id="UP001054857"/>
    </source>
</evidence>
<dbReference type="InterPro" id="IPR001680">
    <property type="entry name" value="WD40_rpt"/>
</dbReference>
<feature type="compositionally biased region" description="Low complexity" evidence="4">
    <location>
        <begin position="1641"/>
        <end position="1652"/>
    </location>
</feature>
<dbReference type="SUPFAM" id="SSF50978">
    <property type="entry name" value="WD40 repeat-like"/>
    <property type="match status" value="2"/>
</dbReference>
<dbReference type="InterPro" id="IPR015943">
    <property type="entry name" value="WD40/YVTN_repeat-like_dom_sf"/>
</dbReference>
<dbReference type="PROSITE" id="PS50082">
    <property type="entry name" value="WD_REPEATS_2"/>
    <property type="match status" value="1"/>
</dbReference>